<evidence type="ECO:0000259" key="8">
    <source>
        <dbReference type="PROSITE" id="PS50975"/>
    </source>
</evidence>
<dbReference type="InterPro" id="IPR005479">
    <property type="entry name" value="CPAse_ATP-bd"/>
</dbReference>
<dbReference type="SUPFAM" id="SSF52440">
    <property type="entry name" value="PreATP-grasp domain"/>
    <property type="match status" value="1"/>
</dbReference>
<evidence type="ECO:0000313" key="10">
    <source>
        <dbReference type="EMBL" id="OFV66056.1"/>
    </source>
</evidence>
<keyword evidence="11" id="KW-1185">Reference proteome</keyword>
<evidence type="ECO:0000256" key="7">
    <source>
        <dbReference type="PROSITE-ProRule" id="PRU00409"/>
    </source>
</evidence>
<gene>
    <name evidence="10" type="ORF">SBU_000993</name>
</gene>
<dbReference type="InterPro" id="IPR011764">
    <property type="entry name" value="Biotin_carboxylation_dom"/>
</dbReference>
<feature type="domain" description="ATP-grasp" evidence="8">
    <location>
        <begin position="103"/>
        <end position="298"/>
    </location>
</feature>
<reference evidence="10" key="1">
    <citation type="submission" date="2016-05" db="EMBL/GenBank/DDBJ databases">
        <title>Microbial consortia oxidize butane by reversing methanogenesis.</title>
        <authorList>
            <person name="Laso-Perez R."/>
            <person name="Richter M."/>
            <person name="Wegener G."/>
            <person name="Musat F."/>
        </authorList>
    </citation>
    <scope>NUCLEOTIDE SEQUENCE [LARGE SCALE GENOMIC DNA]</scope>
    <source>
        <strain evidence="10">BOX1</strain>
    </source>
</reference>
<keyword evidence="2" id="KW-0436">Ligase</keyword>
<evidence type="ECO:0000313" key="11">
    <source>
        <dbReference type="Proteomes" id="UP000185779"/>
    </source>
</evidence>
<evidence type="ECO:0000256" key="5">
    <source>
        <dbReference type="ARBA" id="ARBA00022842"/>
    </source>
</evidence>
<dbReference type="Proteomes" id="UP000185779">
    <property type="component" value="Unassembled WGS sequence"/>
</dbReference>
<dbReference type="SUPFAM" id="SSF56059">
    <property type="entry name" value="Glutathione synthetase ATP-binding domain-like"/>
    <property type="match status" value="1"/>
</dbReference>
<dbReference type="NCBIfam" id="TIGR00514">
    <property type="entry name" value="accC"/>
    <property type="match status" value="1"/>
</dbReference>
<dbReference type="Pfam" id="PF02785">
    <property type="entry name" value="Biotin_carb_C"/>
    <property type="match status" value="1"/>
</dbReference>
<dbReference type="GO" id="GO:0016874">
    <property type="term" value="F:ligase activity"/>
    <property type="evidence" value="ECO:0007669"/>
    <property type="project" value="UniProtKB-KW"/>
</dbReference>
<dbReference type="PROSITE" id="PS00867">
    <property type="entry name" value="CPSASE_2"/>
    <property type="match status" value="1"/>
</dbReference>
<dbReference type="Pfam" id="PF02786">
    <property type="entry name" value="CPSase_L_D2"/>
    <property type="match status" value="1"/>
</dbReference>
<keyword evidence="3 7" id="KW-0547">Nucleotide-binding</keyword>
<evidence type="ECO:0000256" key="1">
    <source>
        <dbReference type="ARBA" id="ARBA00001936"/>
    </source>
</evidence>
<dbReference type="InterPro" id="IPR005482">
    <property type="entry name" value="Biotin_COase_C"/>
</dbReference>
<evidence type="ECO:0000256" key="6">
    <source>
        <dbReference type="ARBA" id="ARBA00023267"/>
    </source>
</evidence>
<dbReference type="GO" id="GO:0005524">
    <property type="term" value="F:ATP binding"/>
    <property type="evidence" value="ECO:0007669"/>
    <property type="project" value="UniProtKB-UniRule"/>
</dbReference>
<keyword evidence="4 7" id="KW-0067">ATP-binding</keyword>
<dbReference type="GO" id="GO:0046872">
    <property type="term" value="F:metal ion binding"/>
    <property type="evidence" value="ECO:0007669"/>
    <property type="project" value="InterPro"/>
</dbReference>
<evidence type="ECO:0000259" key="9">
    <source>
        <dbReference type="PROSITE" id="PS50979"/>
    </source>
</evidence>
<dbReference type="InterPro" id="IPR011761">
    <property type="entry name" value="ATP-grasp"/>
</dbReference>
<dbReference type="Pfam" id="PF00289">
    <property type="entry name" value="Biotin_carb_N"/>
    <property type="match status" value="1"/>
</dbReference>
<dbReference type="SMART" id="SM00878">
    <property type="entry name" value="Biotin_carb_C"/>
    <property type="match status" value="1"/>
</dbReference>
<dbReference type="AlphaFoldDB" id="A0A1F2P5Y4"/>
<dbReference type="PANTHER" id="PTHR18866:SF33">
    <property type="entry name" value="METHYLCROTONOYL-COA CARBOXYLASE SUBUNIT ALPHA, MITOCHONDRIAL-RELATED"/>
    <property type="match status" value="1"/>
</dbReference>
<accession>A0A1F2P5Y4</accession>
<dbReference type="InterPro" id="IPR004549">
    <property type="entry name" value="Acetyl_CoA_COase_biotin_COase"/>
</dbReference>
<dbReference type="InterPro" id="IPR005481">
    <property type="entry name" value="BC-like_N"/>
</dbReference>
<keyword evidence="5" id="KW-0460">Magnesium</keyword>
<dbReference type="NCBIfam" id="NF006406">
    <property type="entry name" value="PRK08654.1"/>
    <property type="match status" value="1"/>
</dbReference>
<proteinExistence type="predicted"/>
<evidence type="ECO:0000256" key="2">
    <source>
        <dbReference type="ARBA" id="ARBA00022598"/>
    </source>
</evidence>
<dbReference type="STRING" id="1839936.SBU_000993"/>
<dbReference type="PROSITE" id="PS50979">
    <property type="entry name" value="BC"/>
    <property type="match status" value="1"/>
</dbReference>
<sequence length="478" mass="53506">MRACKELGIQTVGVYSEADENALFAKYADEAYCIGPPSPLQSYLNIDRIIEVAEISGAEAIHPGYGFLAENPEFARACENAGLKFVGPTSHSMELMGSKIQAREIMERADIPVVPGSGAITDPYKAVDIAEEIGFPVLIKPSAGGGGIGMKVVETPDELPEAIESTQQSAISAFGDPTIYIEKYLKNPRHIEFQVMADEHGDVVHLCERECSIQRRHQKLIEESPSPVMTQKLRWRMGHAAVHVAIAVDYVNAGTIEFLYSEGDFYFMEMNTRLQVEHPVTEMVTGVDIVKDQIRIANGEPLPYTQDEIGIRGWAIECRINAEDPLTFTPSPGRITAYRSPGGPGVRLDGGVYMGYVIPPYYDPMIAKLITWGRDRRDAIIRMRRALYEYLVMGVKTNIPFHKAMMANEAFIKGDITTRFLEEHPEVFDETKRVLRTHESMEKRLMEIFMDKRVKRLVEDEKRIAAVAAAVFAAMREV</sequence>
<dbReference type="NCBIfam" id="NF006367">
    <property type="entry name" value="PRK08591.1"/>
    <property type="match status" value="1"/>
</dbReference>
<dbReference type="InterPro" id="IPR011054">
    <property type="entry name" value="Rudment_hybrid_motif"/>
</dbReference>
<feature type="domain" description="Biotin carboxylation" evidence="9">
    <location>
        <begin position="1"/>
        <end position="426"/>
    </location>
</feature>
<dbReference type="PROSITE" id="PS00866">
    <property type="entry name" value="CPSASE_1"/>
    <property type="match status" value="1"/>
</dbReference>
<name>A0A1F2P5Y4_9EURY</name>
<dbReference type="PROSITE" id="PS50975">
    <property type="entry name" value="ATP_GRASP"/>
    <property type="match status" value="1"/>
</dbReference>
<comment type="caution">
    <text evidence="10">The sequence shown here is derived from an EMBL/GenBank/DDBJ whole genome shotgun (WGS) entry which is preliminary data.</text>
</comment>
<comment type="cofactor">
    <cofactor evidence="1">
        <name>Mn(2+)</name>
        <dbReference type="ChEBI" id="CHEBI:29035"/>
    </cofactor>
</comment>
<dbReference type="Gene3D" id="3.30.470.20">
    <property type="entry name" value="ATP-grasp fold, B domain"/>
    <property type="match status" value="1"/>
</dbReference>
<dbReference type="PATRIC" id="fig|1839936.3.peg.1002"/>
<protein>
    <submittedName>
        <fullName evidence="10">Acetyl-CoA carboxylase, biotin carboxylase subunit</fullName>
    </submittedName>
</protein>
<dbReference type="InterPro" id="IPR050856">
    <property type="entry name" value="Biotin_carboxylase_complex"/>
</dbReference>
<dbReference type="SUPFAM" id="SSF51246">
    <property type="entry name" value="Rudiment single hybrid motif"/>
    <property type="match status" value="1"/>
</dbReference>
<evidence type="ECO:0000256" key="4">
    <source>
        <dbReference type="ARBA" id="ARBA00022840"/>
    </source>
</evidence>
<dbReference type="EMBL" id="LYOR01000004">
    <property type="protein sequence ID" value="OFV66056.1"/>
    <property type="molecule type" value="Genomic_DNA"/>
</dbReference>
<keyword evidence="6" id="KW-0092">Biotin</keyword>
<dbReference type="InterPro" id="IPR016185">
    <property type="entry name" value="PreATP-grasp_dom_sf"/>
</dbReference>
<evidence type="ECO:0000256" key="3">
    <source>
        <dbReference type="ARBA" id="ARBA00022741"/>
    </source>
</evidence>
<dbReference type="PANTHER" id="PTHR18866">
    <property type="entry name" value="CARBOXYLASE:PYRUVATE/ACETYL-COA/PROPIONYL-COA CARBOXYLASE"/>
    <property type="match status" value="1"/>
</dbReference>
<organism evidence="10 11">
    <name type="scientific">Candidatus Syntropharchaeum butanivorans</name>
    <dbReference type="NCBI Taxonomy" id="1839936"/>
    <lineage>
        <taxon>Archaea</taxon>
        <taxon>Methanobacteriati</taxon>
        <taxon>Methanobacteriota</taxon>
        <taxon>Stenosarchaea group</taxon>
        <taxon>Methanomicrobia</taxon>
        <taxon>Methanosarcinales</taxon>
        <taxon>ANME-2 cluster</taxon>
        <taxon>Candidatus Syntropharchaeum</taxon>
    </lineage>
</organism>